<reference evidence="1" key="1">
    <citation type="journal article" date="2021" name="Sci. Rep.">
        <title>Diploid genomic architecture of Nitzschia inconspicua, an elite biomass production diatom.</title>
        <authorList>
            <person name="Oliver A."/>
            <person name="Podell S."/>
            <person name="Pinowska A."/>
            <person name="Traller J.C."/>
            <person name="Smith S.R."/>
            <person name="McClure R."/>
            <person name="Beliaev A."/>
            <person name="Bohutskyi P."/>
            <person name="Hill E.A."/>
            <person name="Rabines A."/>
            <person name="Zheng H."/>
            <person name="Allen L.Z."/>
            <person name="Kuo A."/>
            <person name="Grigoriev I.V."/>
            <person name="Allen A.E."/>
            <person name="Hazlebeck D."/>
            <person name="Allen E.E."/>
        </authorList>
    </citation>
    <scope>NUCLEOTIDE SEQUENCE</scope>
    <source>
        <strain evidence="1">Hildebrandi</strain>
    </source>
</reference>
<dbReference type="EMBL" id="JAGRRH010000009">
    <property type="protein sequence ID" value="KAG7363958.1"/>
    <property type="molecule type" value="Genomic_DNA"/>
</dbReference>
<dbReference type="Proteomes" id="UP000693970">
    <property type="component" value="Unassembled WGS sequence"/>
</dbReference>
<organism evidence="1 2">
    <name type="scientific">Nitzschia inconspicua</name>
    <dbReference type="NCBI Taxonomy" id="303405"/>
    <lineage>
        <taxon>Eukaryota</taxon>
        <taxon>Sar</taxon>
        <taxon>Stramenopiles</taxon>
        <taxon>Ochrophyta</taxon>
        <taxon>Bacillariophyta</taxon>
        <taxon>Bacillariophyceae</taxon>
        <taxon>Bacillariophycidae</taxon>
        <taxon>Bacillariales</taxon>
        <taxon>Bacillariaceae</taxon>
        <taxon>Nitzschia</taxon>
    </lineage>
</organism>
<dbReference type="AlphaFoldDB" id="A0A9K3PY28"/>
<sequence length="126" mass="14168">MAGVRPLRMSHLMTVLQPFRLMLWIAYISPLRRTKYWGIRFVRRTHDPSLQPGTPHNLSLDSSLPAVPTYHFPLPLTGYVGAAHANDLRNRRSTTGYTFVVNGGAIAYRFKTQTVTAPSSTQDLSI</sequence>
<protein>
    <submittedName>
        <fullName evidence="1">Uncharacterized protein</fullName>
    </submittedName>
</protein>
<reference evidence="1" key="2">
    <citation type="submission" date="2021-04" db="EMBL/GenBank/DDBJ databases">
        <authorList>
            <person name="Podell S."/>
        </authorList>
    </citation>
    <scope>NUCLEOTIDE SEQUENCE</scope>
    <source>
        <strain evidence="1">Hildebrandi</strain>
    </source>
</reference>
<gene>
    <name evidence="1" type="ORF">IV203_037160</name>
</gene>
<evidence type="ECO:0000313" key="2">
    <source>
        <dbReference type="Proteomes" id="UP000693970"/>
    </source>
</evidence>
<keyword evidence="2" id="KW-1185">Reference proteome</keyword>
<evidence type="ECO:0000313" key="1">
    <source>
        <dbReference type="EMBL" id="KAG7363958.1"/>
    </source>
</evidence>
<accession>A0A9K3PY28</accession>
<name>A0A9K3PY28_9STRA</name>
<dbReference type="OrthoDB" id="47863at2759"/>
<proteinExistence type="predicted"/>
<comment type="caution">
    <text evidence="1">The sequence shown here is derived from an EMBL/GenBank/DDBJ whole genome shotgun (WGS) entry which is preliminary data.</text>
</comment>